<gene>
    <name evidence="3" type="ORF">DFR29_11129</name>
</gene>
<name>A0A4R6YSM3_9GAMM</name>
<dbReference type="RefSeq" id="WP_133819877.1">
    <property type="nucleotide sequence ID" value="NZ_SNZH01000011.1"/>
</dbReference>
<protein>
    <submittedName>
        <fullName evidence="3">Glycosyl transferase family 1</fullName>
    </submittedName>
</protein>
<keyword evidence="1 3" id="KW-0808">Transferase</keyword>
<dbReference type="PANTHER" id="PTHR46401:SF2">
    <property type="entry name" value="GLYCOSYLTRANSFERASE WBBK-RELATED"/>
    <property type="match status" value="1"/>
</dbReference>
<dbReference type="Gene3D" id="3.40.50.2000">
    <property type="entry name" value="Glycogen Phosphorylase B"/>
    <property type="match status" value="2"/>
</dbReference>
<evidence type="ECO:0000313" key="4">
    <source>
        <dbReference type="Proteomes" id="UP000295293"/>
    </source>
</evidence>
<sequence>MKRLAIVVQRCHAQIAGGSEALAWHYAQLLGTQFQVDILTSCALDYRSWDNTLPAGEEWRDGIRILRFASAWPRGSWFNELHRRLLHSYAQDVERGGAGAIAWRAPLAEQFVRAQGPWCPGLIDHLAQHHADYQAVLFCTYLYPTSYFGLETVPQHKRFLIPTLHDEPPAYLPIYAQAARRARLIWLTAAERRLGARLWKVEHGEVIGMAVDTAPAAPAAAQRPYLLYCGRIDESKGCRELIAAFRQLRRQRLDTADLVLTGADHLQVREGDGVRYLGFVDEAHKHALMAGARAFVMPSRWESFSIVTLEALAQGTPVIVNGDCDVLADHVAHSQAGWSFHDTAGLVRCMNLALDLPAAARETMARQARRYVAGNFARHTIAEKLTACVEGVAAG</sequence>
<organism evidence="3 4">
    <name type="scientific">Tahibacter aquaticus</name>
    <dbReference type="NCBI Taxonomy" id="520092"/>
    <lineage>
        <taxon>Bacteria</taxon>
        <taxon>Pseudomonadati</taxon>
        <taxon>Pseudomonadota</taxon>
        <taxon>Gammaproteobacteria</taxon>
        <taxon>Lysobacterales</taxon>
        <taxon>Rhodanobacteraceae</taxon>
        <taxon>Tahibacter</taxon>
    </lineage>
</organism>
<evidence type="ECO:0000256" key="1">
    <source>
        <dbReference type="ARBA" id="ARBA00022679"/>
    </source>
</evidence>
<dbReference type="Pfam" id="PF00534">
    <property type="entry name" value="Glycos_transf_1"/>
    <property type="match status" value="1"/>
</dbReference>
<proteinExistence type="predicted"/>
<comment type="caution">
    <text evidence="3">The sequence shown here is derived from an EMBL/GenBank/DDBJ whole genome shotgun (WGS) entry which is preliminary data.</text>
</comment>
<dbReference type="EMBL" id="SNZH01000011">
    <property type="protein sequence ID" value="TDR41117.1"/>
    <property type="molecule type" value="Genomic_DNA"/>
</dbReference>
<accession>A0A4R6YSM3</accession>
<dbReference type="GO" id="GO:0016757">
    <property type="term" value="F:glycosyltransferase activity"/>
    <property type="evidence" value="ECO:0007669"/>
    <property type="project" value="InterPro"/>
</dbReference>
<dbReference type="PANTHER" id="PTHR46401">
    <property type="entry name" value="GLYCOSYLTRANSFERASE WBBK-RELATED"/>
    <property type="match status" value="1"/>
</dbReference>
<dbReference type="SUPFAM" id="SSF53756">
    <property type="entry name" value="UDP-Glycosyltransferase/glycogen phosphorylase"/>
    <property type="match status" value="1"/>
</dbReference>
<feature type="domain" description="Glycosyl transferase family 1" evidence="2">
    <location>
        <begin position="221"/>
        <end position="370"/>
    </location>
</feature>
<evidence type="ECO:0000259" key="2">
    <source>
        <dbReference type="Pfam" id="PF00534"/>
    </source>
</evidence>
<dbReference type="Proteomes" id="UP000295293">
    <property type="component" value="Unassembled WGS sequence"/>
</dbReference>
<dbReference type="GO" id="GO:0009103">
    <property type="term" value="P:lipopolysaccharide biosynthetic process"/>
    <property type="evidence" value="ECO:0007669"/>
    <property type="project" value="TreeGrafter"/>
</dbReference>
<evidence type="ECO:0000313" key="3">
    <source>
        <dbReference type="EMBL" id="TDR41117.1"/>
    </source>
</evidence>
<dbReference type="CDD" id="cd03801">
    <property type="entry name" value="GT4_PimA-like"/>
    <property type="match status" value="1"/>
</dbReference>
<keyword evidence="4" id="KW-1185">Reference proteome</keyword>
<dbReference type="InterPro" id="IPR001296">
    <property type="entry name" value="Glyco_trans_1"/>
</dbReference>
<dbReference type="OrthoDB" id="9802525at2"/>
<dbReference type="AlphaFoldDB" id="A0A4R6YSM3"/>
<reference evidence="3 4" key="1">
    <citation type="submission" date="2019-03" db="EMBL/GenBank/DDBJ databases">
        <title>Genomic Encyclopedia of Type Strains, Phase IV (KMG-IV): sequencing the most valuable type-strain genomes for metagenomic binning, comparative biology and taxonomic classification.</title>
        <authorList>
            <person name="Goeker M."/>
        </authorList>
    </citation>
    <scope>NUCLEOTIDE SEQUENCE [LARGE SCALE GENOMIC DNA]</scope>
    <source>
        <strain evidence="3 4">DSM 21667</strain>
    </source>
</reference>